<dbReference type="NCBIfam" id="TIGR03953">
    <property type="entry name" value="rplD_bact"/>
    <property type="match status" value="1"/>
</dbReference>
<keyword evidence="5" id="KW-0694">RNA-binding</keyword>
<evidence type="ECO:0000256" key="4">
    <source>
        <dbReference type="ARBA" id="ARBA00035244"/>
    </source>
</evidence>
<gene>
    <name evidence="5" type="primary">rplD</name>
    <name evidence="6" type="ORF">SAMN05192586_11157</name>
</gene>
<dbReference type="InterPro" id="IPR013005">
    <property type="entry name" value="Ribosomal_uL4-like"/>
</dbReference>
<dbReference type="EMBL" id="FNBX01000011">
    <property type="protein sequence ID" value="SDF72339.1"/>
    <property type="molecule type" value="Genomic_DNA"/>
</dbReference>
<dbReference type="GO" id="GO:0005840">
    <property type="term" value="C:ribosome"/>
    <property type="evidence" value="ECO:0007669"/>
    <property type="project" value="UniProtKB-KW"/>
</dbReference>
<dbReference type="InterPro" id="IPR023574">
    <property type="entry name" value="Ribosomal_uL4_dom_sf"/>
</dbReference>
<comment type="similarity">
    <text evidence="1 5">Belongs to the universal ribosomal protein uL4 family.</text>
</comment>
<name>A0A1G7NGA1_9BACT</name>
<dbReference type="RefSeq" id="WP_092154076.1">
    <property type="nucleotide sequence ID" value="NZ_FNBX01000011.1"/>
</dbReference>
<dbReference type="HAMAP" id="MF_01328_B">
    <property type="entry name" value="Ribosomal_uL4_B"/>
    <property type="match status" value="1"/>
</dbReference>
<evidence type="ECO:0000256" key="5">
    <source>
        <dbReference type="HAMAP-Rule" id="MF_01328"/>
    </source>
</evidence>
<evidence type="ECO:0000256" key="1">
    <source>
        <dbReference type="ARBA" id="ARBA00010528"/>
    </source>
</evidence>
<dbReference type="Gene3D" id="3.40.1370.10">
    <property type="match status" value="1"/>
</dbReference>
<evidence type="ECO:0000313" key="7">
    <source>
        <dbReference type="Proteomes" id="UP000199355"/>
    </source>
</evidence>
<keyword evidence="2 5" id="KW-0689">Ribosomal protein</keyword>
<reference evidence="7" key="1">
    <citation type="submission" date="2016-10" db="EMBL/GenBank/DDBJ databases">
        <authorList>
            <person name="Varghese N."/>
            <person name="Submissions S."/>
        </authorList>
    </citation>
    <scope>NUCLEOTIDE SEQUENCE [LARGE SCALE GENOMIC DNA]</scope>
    <source>
        <strain evidence="7">KHC7</strain>
    </source>
</reference>
<dbReference type="SUPFAM" id="SSF52166">
    <property type="entry name" value="Ribosomal protein L4"/>
    <property type="match status" value="1"/>
</dbReference>
<comment type="subunit">
    <text evidence="5">Part of the 50S ribosomal subunit.</text>
</comment>
<keyword evidence="3 5" id="KW-0687">Ribonucleoprotein</keyword>
<dbReference type="GO" id="GO:0003735">
    <property type="term" value="F:structural constituent of ribosome"/>
    <property type="evidence" value="ECO:0007669"/>
    <property type="project" value="InterPro"/>
</dbReference>
<keyword evidence="7" id="KW-1185">Reference proteome</keyword>
<dbReference type="Pfam" id="PF00573">
    <property type="entry name" value="Ribosomal_L4"/>
    <property type="match status" value="1"/>
</dbReference>
<dbReference type="PANTHER" id="PTHR10746:SF6">
    <property type="entry name" value="LARGE RIBOSOMAL SUBUNIT PROTEIN UL4M"/>
    <property type="match status" value="1"/>
</dbReference>
<sequence>MATVKVYDQNKQESGEVTLASDVFEVEVRPEILHLVVRAQMAAKRAGTHMVKTRALVSGGGVKPWKQKGTGRARAGSNRSPVWRGGAVIFGPSPRDYSFKVNSKVRTLALKMALSSRLAEDSLLVVKEIALPEAKTKHFAKVAAALGLTKALIVAPGADETLCRSARNIPGLTLTTADNLSVLEILRHKQLVLLEGALETVAARFARKGA</sequence>
<proteinExistence type="inferred from homology"/>
<keyword evidence="5" id="KW-0699">rRNA-binding</keyword>
<dbReference type="GO" id="GO:0006412">
    <property type="term" value="P:translation"/>
    <property type="evidence" value="ECO:0007669"/>
    <property type="project" value="UniProtKB-UniRule"/>
</dbReference>
<evidence type="ECO:0000256" key="3">
    <source>
        <dbReference type="ARBA" id="ARBA00023274"/>
    </source>
</evidence>
<dbReference type="PANTHER" id="PTHR10746">
    <property type="entry name" value="50S RIBOSOMAL PROTEIN L4"/>
    <property type="match status" value="1"/>
</dbReference>
<comment type="function">
    <text evidence="5">One of the primary rRNA binding proteins, this protein initially binds near the 5'-end of the 23S rRNA. It is important during the early stages of 50S assembly. It makes multiple contacts with different domains of the 23S rRNA in the assembled 50S subunit and ribosome.</text>
</comment>
<comment type="function">
    <text evidence="5">Forms part of the polypeptide exit tunnel.</text>
</comment>
<dbReference type="GO" id="GO:0019843">
    <property type="term" value="F:rRNA binding"/>
    <property type="evidence" value="ECO:0007669"/>
    <property type="project" value="UniProtKB-UniRule"/>
</dbReference>
<dbReference type="OrthoDB" id="9803201at2"/>
<dbReference type="AlphaFoldDB" id="A0A1G7NGA1"/>
<protein>
    <recommendedName>
        <fullName evidence="4 5">Large ribosomal subunit protein uL4</fullName>
    </recommendedName>
</protein>
<evidence type="ECO:0000313" key="6">
    <source>
        <dbReference type="EMBL" id="SDF72339.1"/>
    </source>
</evidence>
<dbReference type="InterPro" id="IPR002136">
    <property type="entry name" value="Ribosomal_uL4"/>
</dbReference>
<dbReference type="GO" id="GO:1990904">
    <property type="term" value="C:ribonucleoprotein complex"/>
    <property type="evidence" value="ECO:0007669"/>
    <property type="project" value="UniProtKB-KW"/>
</dbReference>
<accession>A0A1G7NGA1</accession>
<dbReference type="STRING" id="571438.SAMN05192586_11157"/>
<dbReference type="Proteomes" id="UP000199355">
    <property type="component" value="Unassembled WGS sequence"/>
</dbReference>
<evidence type="ECO:0000256" key="2">
    <source>
        <dbReference type="ARBA" id="ARBA00022980"/>
    </source>
</evidence>
<organism evidence="6 7">
    <name type="scientific">Desulfovibrio legallii</name>
    <dbReference type="NCBI Taxonomy" id="571438"/>
    <lineage>
        <taxon>Bacteria</taxon>
        <taxon>Pseudomonadati</taxon>
        <taxon>Thermodesulfobacteriota</taxon>
        <taxon>Desulfovibrionia</taxon>
        <taxon>Desulfovibrionales</taxon>
        <taxon>Desulfovibrionaceae</taxon>
        <taxon>Desulfovibrio</taxon>
    </lineage>
</organism>